<keyword evidence="5 9" id="KW-0812">Transmembrane</keyword>
<sequence length="643" mass="68785">MRQTLIPFLTATTLVAQPIAAQEGVVEFDPILLTRVLAAAPGQTRLTPEGPSAGAGLDRQLREVAGVTTQGGTLAEPETAINIRGLQDHGRVAVTVDGMRQNFARSGHGANGSFTLDPDMLREVTVTRGPGQAAGAIAGAVALRMVSAEDLLQDDAPQGGELRLRGGTLSAAPSLHAAWAWQWENGLDLMLAGTRFETEQTYRAGNGENVHAGQLGRSGLARIGWDLGDEAGRLQLSAGRQDRDYITGRSAGTPRDTDLITRNLALDYRRDAGDWPMEATLYRSTTRLAQASLDPTTLLPTGATRSYTTETTGLRLQASHMAEAFGLLHDLTLGVEAFRDVVTPEDAGGRSLTAGGTRTLWSLSVADRLELERATVTASLALGQFRVSSPDGGGSGAVVAPRLALELPLSDRFTLLAAAGFGHRPPSLNEALVNGQHPEPADFDVRPNPNLRPEKARSAEIGLRYAVEGAFAADDSLTITATAFRNDVRDYIGMTRVGGVFNGYMQYQNIGHVRIEGVELEARYDSDRLFATLTGQHLNGTDLATGAELSRVAPDRLVLTGGWRSADHAREIGARLTMVGAKTSGDFQSGNWKTLDLFLTQDVGRSAEFTLSLNNLFDETYTPHLELQPAPGFNAEAQLSLRF</sequence>
<evidence type="ECO:0000256" key="3">
    <source>
        <dbReference type="ARBA" id="ARBA00022448"/>
    </source>
</evidence>
<dbReference type="InterPro" id="IPR000531">
    <property type="entry name" value="Beta-barrel_TonB"/>
</dbReference>
<feature type="domain" description="TonB-dependent receptor-like beta-barrel" evidence="11">
    <location>
        <begin position="230"/>
        <end position="616"/>
    </location>
</feature>
<evidence type="ECO:0000256" key="2">
    <source>
        <dbReference type="ARBA" id="ARBA00009810"/>
    </source>
</evidence>
<evidence type="ECO:0000256" key="5">
    <source>
        <dbReference type="ARBA" id="ARBA00022692"/>
    </source>
</evidence>
<keyword evidence="8 9" id="KW-0998">Cell outer membrane</keyword>
<reference evidence="13" key="1">
    <citation type="submission" date="2024-02" db="EMBL/GenBank/DDBJ databases">
        <title>Genome sequences of strain Gemmobacter sp. JM10B15.</title>
        <authorList>
            <person name="Zhang M."/>
        </authorList>
    </citation>
    <scope>NUCLEOTIDE SEQUENCE</scope>
    <source>
        <strain evidence="13">JM10B15</strain>
    </source>
</reference>
<dbReference type="Proteomes" id="UP001431963">
    <property type="component" value="Unassembled WGS sequence"/>
</dbReference>
<keyword evidence="3 9" id="KW-0813">Transport</keyword>
<evidence type="ECO:0000256" key="8">
    <source>
        <dbReference type="ARBA" id="ARBA00023237"/>
    </source>
</evidence>
<keyword evidence="4 9" id="KW-1134">Transmembrane beta strand</keyword>
<dbReference type="PROSITE" id="PS52016">
    <property type="entry name" value="TONB_DEPENDENT_REC_3"/>
    <property type="match status" value="1"/>
</dbReference>
<dbReference type="InterPro" id="IPR012910">
    <property type="entry name" value="Plug_dom"/>
</dbReference>
<accession>A0ABU8C0Y9</accession>
<comment type="similarity">
    <text evidence="2 9 10">Belongs to the TonB-dependent receptor family.</text>
</comment>
<dbReference type="Pfam" id="PF00593">
    <property type="entry name" value="TonB_dep_Rec_b-barrel"/>
    <property type="match status" value="1"/>
</dbReference>
<protein>
    <submittedName>
        <fullName evidence="13">TonB-dependent receptor</fullName>
    </submittedName>
</protein>
<dbReference type="RefSeq" id="WP_335425232.1">
    <property type="nucleotide sequence ID" value="NZ_JBALHR010000018.1"/>
</dbReference>
<dbReference type="SUPFAM" id="SSF56935">
    <property type="entry name" value="Porins"/>
    <property type="match status" value="1"/>
</dbReference>
<keyword evidence="6 10" id="KW-0798">TonB box</keyword>
<dbReference type="Gene3D" id="2.40.170.20">
    <property type="entry name" value="TonB-dependent receptor, beta-barrel domain"/>
    <property type="match status" value="1"/>
</dbReference>
<evidence type="ECO:0000313" key="13">
    <source>
        <dbReference type="EMBL" id="MEH7830200.1"/>
    </source>
</evidence>
<gene>
    <name evidence="13" type="ORF">V6590_18775</name>
</gene>
<keyword evidence="7 9" id="KW-0472">Membrane</keyword>
<keyword evidence="13" id="KW-0675">Receptor</keyword>
<comment type="caution">
    <text evidence="13">The sequence shown here is derived from an EMBL/GenBank/DDBJ whole genome shotgun (WGS) entry which is preliminary data.</text>
</comment>
<evidence type="ECO:0000259" key="11">
    <source>
        <dbReference type="Pfam" id="PF00593"/>
    </source>
</evidence>
<dbReference type="EMBL" id="JBALHR010000018">
    <property type="protein sequence ID" value="MEH7830200.1"/>
    <property type="molecule type" value="Genomic_DNA"/>
</dbReference>
<keyword evidence="14" id="KW-1185">Reference proteome</keyword>
<evidence type="ECO:0000313" key="14">
    <source>
        <dbReference type="Proteomes" id="UP001431963"/>
    </source>
</evidence>
<proteinExistence type="inferred from homology"/>
<dbReference type="PANTHER" id="PTHR30069:SF41">
    <property type="entry name" value="HEME_HEMOPEXIN UTILIZATION PROTEIN C"/>
    <property type="match status" value="1"/>
</dbReference>
<dbReference type="PANTHER" id="PTHR30069">
    <property type="entry name" value="TONB-DEPENDENT OUTER MEMBRANE RECEPTOR"/>
    <property type="match status" value="1"/>
</dbReference>
<dbReference type="Pfam" id="PF07715">
    <property type="entry name" value="Plug"/>
    <property type="match status" value="1"/>
</dbReference>
<name>A0ABU8C0Y9_9RHOB</name>
<evidence type="ECO:0000259" key="12">
    <source>
        <dbReference type="Pfam" id="PF07715"/>
    </source>
</evidence>
<evidence type="ECO:0000256" key="4">
    <source>
        <dbReference type="ARBA" id="ARBA00022452"/>
    </source>
</evidence>
<organism evidence="13 14">
    <name type="scientific">Gemmobacter denitrificans</name>
    <dbReference type="NCBI Taxonomy" id="3123040"/>
    <lineage>
        <taxon>Bacteria</taxon>
        <taxon>Pseudomonadati</taxon>
        <taxon>Pseudomonadota</taxon>
        <taxon>Alphaproteobacteria</taxon>
        <taxon>Rhodobacterales</taxon>
        <taxon>Paracoccaceae</taxon>
        <taxon>Gemmobacter</taxon>
    </lineage>
</organism>
<dbReference type="InterPro" id="IPR036942">
    <property type="entry name" value="Beta-barrel_TonB_sf"/>
</dbReference>
<dbReference type="InterPro" id="IPR039426">
    <property type="entry name" value="TonB-dep_rcpt-like"/>
</dbReference>
<dbReference type="Gene3D" id="2.170.130.10">
    <property type="entry name" value="TonB-dependent receptor, plug domain"/>
    <property type="match status" value="1"/>
</dbReference>
<feature type="domain" description="TonB-dependent receptor plug" evidence="12">
    <location>
        <begin position="60"/>
        <end position="133"/>
    </location>
</feature>
<evidence type="ECO:0000256" key="6">
    <source>
        <dbReference type="ARBA" id="ARBA00023077"/>
    </source>
</evidence>
<evidence type="ECO:0000256" key="9">
    <source>
        <dbReference type="PROSITE-ProRule" id="PRU01360"/>
    </source>
</evidence>
<evidence type="ECO:0000256" key="1">
    <source>
        <dbReference type="ARBA" id="ARBA00004571"/>
    </source>
</evidence>
<evidence type="ECO:0000256" key="10">
    <source>
        <dbReference type="RuleBase" id="RU003357"/>
    </source>
</evidence>
<evidence type="ECO:0000256" key="7">
    <source>
        <dbReference type="ARBA" id="ARBA00023136"/>
    </source>
</evidence>
<comment type="subcellular location">
    <subcellularLocation>
        <location evidence="1 9">Cell outer membrane</location>
        <topology evidence="1 9">Multi-pass membrane protein</topology>
    </subcellularLocation>
</comment>
<dbReference type="InterPro" id="IPR037066">
    <property type="entry name" value="Plug_dom_sf"/>
</dbReference>